<reference evidence="1 2" key="1">
    <citation type="submission" date="2014-07" db="EMBL/GenBank/DDBJ databases">
        <authorList>
            <person name="McCorrison J."/>
            <person name="Sanka R."/>
            <person name="Torralba M."/>
            <person name="Gillis M."/>
            <person name="Haft D.H."/>
            <person name="Methe B."/>
            <person name="Sutton G."/>
            <person name="Nelson K.E."/>
        </authorList>
    </citation>
    <scope>NUCLEOTIDE SEQUENCE [LARGE SCALE GENOMIC DNA]</scope>
    <source>
        <strain evidence="1 2">S9-PR14</strain>
    </source>
</reference>
<dbReference type="OrthoDB" id="9806869at2"/>
<accession>A0A098YWQ0</accession>
<dbReference type="AlphaFoldDB" id="A0A098YWQ0"/>
<dbReference type="RefSeq" id="WP_036925889.1">
    <property type="nucleotide sequence ID" value="NZ_JRPQ01000018.1"/>
</dbReference>
<sequence>MEPLYKDLSYEIVGAAFEVHNELGCGFLEKVYQEAFAIALRERDINFEREKRINISFHHHPLSTPYICDFCVENKIIVELKATQRIDDSHKAQLINYLKATGLQLGILINFNEIRLSPIRLFNPQNPIR</sequence>
<gene>
    <name evidence="1" type="ORF">HMPREF9304_00910</name>
</gene>
<dbReference type="Pfam" id="PF13366">
    <property type="entry name" value="PDDEXK_3"/>
    <property type="match status" value="1"/>
</dbReference>
<proteinExistence type="predicted"/>
<organism evidence="1 2">
    <name type="scientific">Hoylesella timonensis S9-PR14</name>
    <dbReference type="NCBI Taxonomy" id="1401062"/>
    <lineage>
        <taxon>Bacteria</taxon>
        <taxon>Pseudomonadati</taxon>
        <taxon>Bacteroidota</taxon>
        <taxon>Bacteroidia</taxon>
        <taxon>Bacteroidales</taxon>
        <taxon>Prevotellaceae</taxon>
        <taxon>Hoylesella</taxon>
    </lineage>
</organism>
<protein>
    <submittedName>
        <fullName evidence="1">GTP-binding protein</fullName>
    </submittedName>
</protein>
<dbReference type="InterPro" id="IPR026350">
    <property type="entry name" value="GxxExxY"/>
</dbReference>
<dbReference type="NCBIfam" id="TIGR04256">
    <property type="entry name" value="GxxExxY"/>
    <property type="match status" value="1"/>
</dbReference>
<evidence type="ECO:0000313" key="2">
    <source>
        <dbReference type="Proteomes" id="UP000029723"/>
    </source>
</evidence>
<comment type="caution">
    <text evidence="1">The sequence shown here is derived from an EMBL/GenBank/DDBJ whole genome shotgun (WGS) entry which is preliminary data.</text>
</comment>
<dbReference type="Proteomes" id="UP000029723">
    <property type="component" value="Unassembled WGS sequence"/>
</dbReference>
<dbReference type="EMBL" id="JRPQ01000018">
    <property type="protein sequence ID" value="KGI23043.1"/>
    <property type="molecule type" value="Genomic_DNA"/>
</dbReference>
<name>A0A098YWQ0_9BACT</name>
<evidence type="ECO:0000313" key="1">
    <source>
        <dbReference type="EMBL" id="KGI23043.1"/>
    </source>
</evidence>